<organism evidence="1 2">
    <name type="scientific">Pistacia integerrima</name>
    <dbReference type="NCBI Taxonomy" id="434235"/>
    <lineage>
        <taxon>Eukaryota</taxon>
        <taxon>Viridiplantae</taxon>
        <taxon>Streptophyta</taxon>
        <taxon>Embryophyta</taxon>
        <taxon>Tracheophyta</taxon>
        <taxon>Spermatophyta</taxon>
        <taxon>Magnoliopsida</taxon>
        <taxon>eudicotyledons</taxon>
        <taxon>Gunneridae</taxon>
        <taxon>Pentapetalae</taxon>
        <taxon>rosids</taxon>
        <taxon>malvids</taxon>
        <taxon>Sapindales</taxon>
        <taxon>Anacardiaceae</taxon>
        <taxon>Pistacia</taxon>
    </lineage>
</organism>
<protein>
    <submittedName>
        <fullName evidence="1">Uncharacterized protein</fullName>
    </submittedName>
</protein>
<dbReference type="Proteomes" id="UP001163603">
    <property type="component" value="Chromosome 13"/>
</dbReference>
<gene>
    <name evidence="1" type="ORF">Pint_20005</name>
</gene>
<dbReference type="EMBL" id="CM047748">
    <property type="protein sequence ID" value="KAJ0013681.1"/>
    <property type="molecule type" value="Genomic_DNA"/>
</dbReference>
<keyword evidence="2" id="KW-1185">Reference proteome</keyword>
<reference evidence="2" key="1">
    <citation type="journal article" date="2023" name="G3 (Bethesda)">
        <title>Genome assembly and association tests identify interacting loci associated with vigor, precocity, and sex in interspecific pistachio rootstocks.</title>
        <authorList>
            <person name="Palmer W."/>
            <person name="Jacygrad E."/>
            <person name="Sagayaradj S."/>
            <person name="Cavanaugh K."/>
            <person name="Han R."/>
            <person name="Bertier L."/>
            <person name="Beede B."/>
            <person name="Kafkas S."/>
            <person name="Golino D."/>
            <person name="Preece J."/>
            <person name="Michelmore R."/>
        </authorList>
    </citation>
    <scope>NUCLEOTIDE SEQUENCE [LARGE SCALE GENOMIC DNA]</scope>
</reference>
<comment type="caution">
    <text evidence="1">The sequence shown here is derived from an EMBL/GenBank/DDBJ whole genome shotgun (WGS) entry which is preliminary data.</text>
</comment>
<accession>A0ACC0XBE8</accession>
<evidence type="ECO:0000313" key="1">
    <source>
        <dbReference type="EMBL" id="KAJ0013681.1"/>
    </source>
</evidence>
<sequence length="76" mass="8404">MGICWSGDVEGGKQAVVSGAQLRPKTILLYKSLHVFWRLAIPLPSFSPPLIDIEMGVNAPGVYEVFEAVIYRINLM</sequence>
<proteinExistence type="predicted"/>
<name>A0ACC0XBE8_9ROSI</name>
<evidence type="ECO:0000313" key="2">
    <source>
        <dbReference type="Proteomes" id="UP001163603"/>
    </source>
</evidence>